<dbReference type="AlphaFoldDB" id="A0AAV6LLZ0"/>
<keyword evidence="3" id="KW-1185">Reference proteome</keyword>
<feature type="region of interest" description="Disordered" evidence="1">
    <location>
        <begin position="19"/>
        <end position="43"/>
    </location>
</feature>
<dbReference type="EMBL" id="JACTNZ010000001">
    <property type="protein sequence ID" value="KAG5565278.1"/>
    <property type="molecule type" value="Genomic_DNA"/>
</dbReference>
<proteinExistence type="predicted"/>
<comment type="caution">
    <text evidence="2">The sequence shown here is derived from an EMBL/GenBank/DDBJ whole genome shotgun (WGS) entry which is preliminary data.</text>
</comment>
<evidence type="ECO:0008006" key="4">
    <source>
        <dbReference type="Google" id="ProtNLM"/>
    </source>
</evidence>
<sequence>MASRLIVNEQSNALLTACQDQGLPRHDSRHAKTRGGQGKAHGKAITRVGPLSCLVTATKLLAKAWQVNSLSPG</sequence>
<dbReference type="Proteomes" id="UP000823749">
    <property type="component" value="Chromosome 1"/>
</dbReference>
<evidence type="ECO:0000256" key="1">
    <source>
        <dbReference type="SAM" id="MobiDB-lite"/>
    </source>
</evidence>
<protein>
    <recommendedName>
        <fullName evidence="4">Ribosomal protein S14</fullName>
    </recommendedName>
</protein>
<accession>A0AAV6LLZ0</accession>
<evidence type="ECO:0000313" key="3">
    <source>
        <dbReference type="Proteomes" id="UP000823749"/>
    </source>
</evidence>
<gene>
    <name evidence="2" type="ORF">RHGRI_001237</name>
</gene>
<name>A0AAV6LLZ0_9ERIC</name>
<evidence type="ECO:0000313" key="2">
    <source>
        <dbReference type="EMBL" id="KAG5565278.1"/>
    </source>
</evidence>
<reference evidence="2" key="1">
    <citation type="submission" date="2020-08" db="EMBL/GenBank/DDBJ databases">
        <title>Plant Genome Project.</title>
        <authorList>
            <person name="Zhang R.-G."/>
        </authorList>
    </citation>
    <scope>NUCLEOTIDE SEQUENCE</scope>
    <source>
        <strain evidence="2">WSP0</strain>
        <tissue evidence="2">Leaf</tissue>
    </source>
</reference>
<organism evidence="2 3">
    <name type="scientific">Rhododendron griersonianum</name>
    <dbReference type="NCBI Taxonomy" id="479676"/>
    <lineage>
        <taxon>Eukaryota</taxon>
        <taxon>Viridiplantae</taxon>
        <taxon>Streptophyta</taxon>
        <taxon>Embryophyta</taxon>
        <taxon>Tracheophyta</taxon>
        <taxon>Spermatophyta</taxon>
        <taxon>Magnoliopsida</taxon>
        <taxon>eudicotyledons</taxon>
        <taxon>Gunneridae</taxon>
        <taxon>Pentapetalae</taxon>
        <taxon>asterids</taxon>
        <taxon>Ericales</taxon>
        <taxon>Ericaceae</taxon>
        <taxon>Ericoideae</taxon>
        <taxon>Rhodoreae</taxon>
        <taxon>Rhododendron</taxon>
    </lineage>
</organism>